<name>A0A174NEV0_9FIRM</name>
<dbReference type="AlphaFoldDB" id="A0A174NEV0"/>
<dbReference type="RefSeq" id="WP_055155417.1">
    <property type="nucleotide sequence ID" value="NZ_CYZU01000120.1"/>
</dbReference>
<accession>A0A174NEV0</accession>
<reference evidence="1 2" key="1">
    <citation type="submission" date="2015-09" db="EMBL/GenBank/DDBJ databases">
        <authorList>
            <consortium name="Pathogen Informatics"/>
        </authorList>
    </citation>
    <scope>NUCLEOTIDE SEQUENCE [LARGE SCALE GENOMIC DNA]</scope>
    <source>
        <strain evidence="1 2">2789STDY5834876</strain>
    </source>
</reference>
<gene>
    <name evidence="1" type="ORF">ERS852491_05173</name>
</gene>
<dbReference type="Proteomes" id="UP000095544">
    <property type="component" value="Unassembled WGS sequence"/>
</dbReference>
<protein>
    <submittedName>
        <fullName evidence="1">Uncharacterized protein</fullName>
    </submittedName>
</protein>
<evidence type="ECO:0000313" key="2">
    <source>
        <dbReference type="Proteomes" id="UP000095544"/>
    </source>
</evidence>
<organism evidence="1 2">
    <name type="scientific">Faecalicatena contorta</name>
    <dbReference type="NCBI Taxonomy" id="39482"/>
    <lineage>
        <taxon>Bacteria</taxon>
        <taxon>Bacillati</taxon>
        <taxon>Bacillota</taxon>
        <taxon>Clostridia</taxon>
        <taxon>Lachnospirales</taxon>
        <taxon>Lachnospiraceae</taxon>
        <taxon>Faecalicatena</taxon>
    </lineage>
</organism>
<dbReference type="EMBL" id="CYZU01000120">
    <property type="protein sequence ID" value="CUP45397.1"/>
    <property type="molecule type" value="Genomic_DNA"/>
</dbReference>
<dbReference type="STRING" id="39482.ERS852491_05173"/>
<evidence type="ECO:0000313" key="1">
    <source>
        <dbReference type="EMBL" id="CUP45397.1"/>
    </source>
</evidence>
<proteinExistence type="predicted"/>
<dbReference type="OrthoDB" id="9929487at2"/>
<sequence>MTRIELKNGYYIEVDSLNYTLRQKYIRNAKDGSKKEAYRTCGHFSDIRGAIGKYIRLVQLDVLSDESVSLTEYVKNIEQINKIAIQGLESVLGRFPIK</sequence>